<sequence>MYKLAPSLLAADFKQLHNQIEAVDKAGAHMLHIDVMDGIFVPSISFGMPLIQSIREVTKIPFDVHLMIEEPSRYVEEFKKCGADILTVHAEACKHLNRTVMAIKDAGMKASVALNPATPLNVLDYVLEELDMVLIMSVNPGFGGQTFIPNTLAKIEQLRKMVELRGLATDIQVDGGVSMKNAKTVLAAGANVLVAGTAVYKGDVEKNIQGFKEVFASAE</sequence>
<keyword evidence="13" id="KW-0464">Manganese</keyword>
<dbReference type="EC" id="5.1.3.1" evidence="7 10"/>
<dbReference type="NCBIfam" id="NF004076">
    <property type="entry name" value="PRK05581.1-4"/>
    <property type="match status" value="1"/>
</dbReference>
<feature type="binding site" evidence="10">
    <location>
        <begin position="174"/>
        <end position="176"/>
    </location>
    <ligand>
        <name>substrate</name>
    </ligand>
</feature>
<protein>
    <recommendedName>
        <fullName evidence="7 10">Ribulose-phosphate 3-epimerase</fullName>
        <ecNumber evidence="7 10">5.1.3.1</ecNumber>
    </recommendedName>
</protein>
<dbReference type="PIRSF" id="PIRSF001461">
    <property type="entry name" value="RPE"/>
    <property type="match status" value="1"/>
</dbReference>
<dbReference type="InterPro" id="IPR013785">
    <property type="entry name" value="Aldolase_TIM"/>
</dbReference>
<evidence type="ECO:0000256" key="3">
    <source>
        <dbReference type="ARBA" id="ARBA00001941"/>
    </source>
</evidence>
<keyword evidence="16" id="KW-1185">Reference proteome</keyword>
<dbReference type="OrthoDB" id="1645589at2"/>
<feature type="active site" description="Proton acceptor" evidence="10 12">
    <location>
        <position position="34"/>
    </location>
</feature>
<evidence type="ECO:0000256" key="11">
    <source>
        <dbReference type="PIRNR" id="PIRNR001461"/>
    </source>
</evidence>
<keyword evidence="13" id="KW-0862">Zinc</keyword>
<comment type="cofactor">
    <cofactor evidence="2">
        <name>Mn(2+)</name>
        <dbReference type="ChEBI" id="CHEBI:29035"/>
    </cofactor>
</comment>
<dbReference type="NCBIfam" id="TIGR01163">
    <property type="entry name" value="rpe"/>
    <property type="match status" value="1"/>
</dbReference>
<comment type="caution">
    <text evidence="10">Lacks conserved residue(s) required for the propagation of feature annotation.</text>
</comment>
<evidence type="ECO:0000256" key="1">
    <source>
        <dbReference type="ARBA" id="ARBA00001782"/>
    </source>
</evidence>
<evidence type="ECO:0000256" key="10">
    <source>
        <dbReference type="HAMAP-Rule" id="MF_02227"/>
    </source>
</evidence>
<comment type="cofactor">
    <cofactor evidence="5">
        <name>Fe(2+)</name>
        <dbReference type="ChEBI" id="CHEBI:29033"/>
    </cofactor>
</comment>
<feature type="binding site" evidence="10 13">
    <location>
        <position position="174"/>
    </location>
    <ligand>
        <name>a divalent metal cation</name>
        <dbReference type="ChEBI" id="CHEBI:60240"/>
    </ligand>
</feature>
<dbReference type="InterPro" id="IPR000056">
    <property type="entry name" value="Ribul_P_3_epim-like"/>
</dbReference>
<feature type="binding site" evidence="14">
    <location>
        <position position="176"/>
    </location>
    <ligand>
        <name>substrate</name>
    </ligand>
</feature>
<keyword evidence="13" id="KW-0170">Cobalt</keyword>
<dbReference type="AlphaFoldDB" id="A0A1H9Y0S1"/>
<dbReference type="Proteomes" id="UP000199800">
    <property type="component" value="Unassembled WGS sequence"/>
</dbReference>
<gene>
    <name evidence="10" type="primary">rpe</name>
    <name evidence="15" type="ORF">SAMN04487772_10144</name>
</gene>
<dbReference type="GO" id="GO:0046872">
    <property type="term" value="F:metal ion binding"/>
    <property type="evidence" value="ECO:0007669"/>
    <property type="project" value="UniProtKB-UniRule"/>
</dbReference>
<comment type="function">
    <text evidence="10">Catalyzes the reversible epimerization of D-ribulose 5-phosphate to D-xylulose 5-phosphate.</text>
</comment>
<dbReference type="EMBL" id="FOHN01000001">
    <property type="protein sequence ID" value="SES62328.1"/>
    <property type="molecule type" value="Genomic_DNA"/>
</dbReference>
<evidence type="ECO:0000256" key="13">
    <source>
        <dbReference type="PIRSR" id="PIRSR001461-2"/>
    </source>
</evidence>
<evidence type="ECO:0000256" key="14">
    <source>
        <dbReference type="PIRSR" id="PIRSR001461-3"/>
    </source>
</evidence>
<feature type="binding site" evidence="10 13">
    <location>
        <position position="65"/>
    </location>
    <ligand>
        <name>a divalent metal cation</name>
        <dbReference type="ChEBI" id="CHEBI:60240"/>
    </ligand>
</feature>
<comment type="pathway">
    <text evidence="10">Carbohydrate degradation.</text>
</comment>
<dbReference type="Gene3D" id="3.20.20.70">
    <property type="entry name" value="Aldolase class I"/>
    <property type="match status" value="1"/>
</dbReference>
<reference evidence="15 16" key="1">
    <citation type="submission" date="2016-10" db="EMBL/GenBank/DDBJ databases">
        <authorList>
            <person name="de Groot N.N."/>
        </authorList>
    </citation>
    <scope>NUCLEOTIDE SEQUENCE [LARGE SCALE GENOMIC DNA]</scope>
    <source>
        <strain evidence="15 16">DSM 1801</strain>
    </source>
</reference>
<dbReference type="GO" id="GO:0005737">
    <property type="term" value="C:cytoplasm"/>
    <property type="evidence" value="ECO:0007669"/>
    <property type="project" value="UniProtKB-ARBA"/>
</dbReference>
<proteinExistence type="inferred from homology"/>
<feature type="binding site" evidence="10 14">
    <location>
        <position position="65"/>
    </location>
    <ligand>
        <name>substrate</name>
    </ligand>
</feature>
<dbReference type="InterPro" id="IPR011060">
    <property type="entry name" value="RibuloseP-bd_barrel"/>
</dbReference>
<dbReference type="RefSeq" id="WP_092474738.1">
    <property type="nucleotide sequence ID" value="NZ_FOHN01000001.1"/>
</dbReference>
<feature type="binding site" evidence="10 14">
    <location>
        <position position="7"/>
    </location>
    <ligand>
        <name>substrate</name>
    </ligand>
</feature>
<dbReference type="PROSITE" id="PS01086">
    <property type="entry name" value="RIBUL_P_3_EPIMER_2"/>
    <property type="match status" value="1"/>
</dbReference>
<comment type="cofactor">
    <cofactor evidence="10 13">
        <name>a divalent metal cation</name>
        <dbReference type="ChEBI" id="CHEBI:60240"/>
    </cofactor>
    <text evidence="10 13">Binds 1 divalent metal cation per subunit.</text>
</comment>
<comment type="cofactor">
    <cofactor evidence="3">
        <name>Co(2+)</name>
        <dbReference type="ChEBI" id="CHEBI:48828"/>
    </cofactor>
</comment>
<organism evidence="15 16">
    <name type="scientific">[Clostridium] polysaccharolyticum</name>
    <dbReference type="NCBI Taxonomy" id="29364"/>
    <lineage>
        <taxon>Bacteria</taxon>
        <taxon>Bacillati</taxon>
        <taxon>Bacillota</taxon>
        <taxon>Clostridia</taxon>
        <taxon>Lachnospirales</taxon>
        <taxon>Lachnospiraceae</taxon>
    </lineage>
</organism>
<dbReference type="GO" id="GO:0006098">
    <property type="term" value="P:pentose-phosphate shunt"/>
    <property type="evidence" value="ECO:0007669"/>
    <property type="project" value="UniProtKB-UniRule"/>
</dbReference>
<evidence type="ECO:0000256" key="7">
    <source>
        <dbReference type="ARBA" id="ARBA00013188"/>
    </source>
</evidence>
<feature type="binding site" evidence="10 14">
    <location>
        <begin position="141"/>
        <end position="144"/>
    </location>
    <ligand>
        <name>substrate</name>
    </ligand>
</feature>
<dbReference type="GO" id="GO:0019323">
    <property type="term" value="P:pentose catabolic process"/>
    <property type="evidence" value="ECO:0007669"/>
    <property type="project" value="UniProtKB-UniRule"/>
</dbReference>
<dbReference type="GO" id="GO:0004750">
    <property type="term" value="F:D-ribulose-phosphate 3-epimerase activity"/>
    <property type="evidence" value="ECO:0007669"/>
    <property type="project" value="UniProtKB-UniRule"/>
</dbReference>
<evidence type="ECO:0000256" key="2">
    <source>
        <dbReference type="ARBA" id="ARBA00001936"/>
    </source>
</evidence>
<feature type="active site" description="Proton donor" evidence="10 12">
    <location>
        <position position="174"/>
    </location>
</feature>
<dbReference type="Pfam" id="PF00834">
    <property type="entry name" value="Ribul_P_3_epim"/>
    <property type="match status" value="1"/>
</dbReference>
<comment type="catalytic activity">
    <reaction evidence="1 10 11">
        <text>D-ribulose 5-phosphate = D-xylulose 5-phosphate</text>
        <dbReference type="Rhea" id="RHEA:13677"/>
        <dbReference type="ChEBI" id="CHEBI:57737"/>
        <dbReference type="ChEBI" id="CHEBI:58121"/>
        <dbReference type="EC" id="5.1.3.1"/>
    </reaction>
</comment>
<feature type="binding site" evidence="10 13">
    <location>
        <position position="32"/>
    </location>
    <ligand>
        <name>a divalent metal cation</name>
        <dbReference type="ChEBI" id="CHEBI:60240"/>
    </ligand>
</feature>
<evidence type="ECO:0000313" key="16">
    <source>
        <dbReference type="Proteomes" id="UP000199800"/>
    </source>
</evidence>
<evidence type="ECO:0000256" key="8">
    <source>
        <dbReference type="ARBA" id="ARBA00022723"/>
    </source>
</evidence>
<evidence type="ECO:0000256" key="12">
    <source>
        <dbReference type="PIRSR" id="PIRSR001461-1"/>
    </source>
</evidence>
<evidence type="ECO:0000313" key="15">
    <source>
        <dbReference type="EMBL" id="SES62328.1"/>
    </source>
</evidence>
<keyword evidence="8 10" id="KW-0479">Metal-binding</keyword>
<feature type="binding site" evidence="14">
    <location>
        <begin position="196"/>
        <end position="197"/>
    </location>
    <ligand>
        <name>substrate</name>
    </ligand>
</feature>
<dbReference type="HAMAP" id="MF_02227">
    <property type="entry name" value="RPE"/>
    <property type="match status" value="1"/>
</dbReference>
<comment type="similarity">
    <text evidence="6 10 11">Belongs to the ribulose-phosphate 3-epimerase family.</text>
</comment>
<comment type="cofactor">
    <cofactor evidence="4">
        <name>Zn(2+)</name>
        <dbReference type="ChEBI" id="CHEBI:29105"/>
    </cofactor>
</comment>
<name>A0A1H9Y0S1_9FIRM</name>
<evidence type="ECO:0000256" key="6">
    <source>
        <dbReference type="ARBA" id="ARBA00009541"/>
    </source>
</evidence>
<keyword evidence="10 11" id="KW-0119">Carbohydrate metabolism</keyword>
<dbReference type="SUPFAM" id="SSF51366">
    <property type="entry name" value="Ribulose-phoshate binding barrel"/>
    <property type="match status" value="1"/>
</dbReference>
<dbReference type="FunFam" id="3.20.20.70:FF:000004">
    <property type="entry name" value="Ribulose-phosphate 3-epimerase"/>
    <property type="match status" value="1"/>
</dbReference>
<evidence type="ECO:0000256" key="9">
    <source>
        <dbReference type="ARBA" id="ARBA00023235"/>
    </source>
</evidence>
<keyword evidence="9 10" id="KW-0413">Isomerase</keyword>
<feature type="binding site" evidence="10 13">
    <location>
        <position position="34"/>
    </location>
    <ligand>
        <name>a divalent metal cation</name>
        <dbReference type="ChEBI" id="CHEBI:60240"/>
    </ligand>
</feature>
<dbReference type="PANTHER" id="PTHR11749">
    <property type="entry name" value="RIBULOSE-5-PHOSPHATE-3-EPIMERASE"/>
    <property type="match status" value="1"/>
</dbReference>
<accession>A0A1H9Y0S1</accession>
<dbReference type="InterPro" id="IPR026019">
    <property type="entry name" value="Ribul_P_3_epim"/>
</dbReference>
<evidence type="ECO:0000256" key="5">
    <source>
        <dbReference type="ARBA" id="ARBA00001954"/>
    </source>
</evidence>
<dbReference type="STRING" id="29364.SAMN04487772_10144"/>
<evidence type="ECO:0000256" key="4">
    <source>
        <dbReference type="ARBA" id="ARBA00001947"/>
    </source>
</evidence>
<dbReference type="CDD" id="cd00429">
    <property type="entry name" value="RPE"/>
    <property type="match status" value="1"/>
</dbReference>